<name>A0A5C3EGW8_9BASI</name>
<proteinExistence type="predicted"/>
<keyword evidence="3" id="KW-1185">Reference proteome</keyword>
<evidence type="ECO:0000256" key="1">
    <source>
        <dbReference type="SAM" id="MobiDB-lite"/>
    </source>
</evidence>
<reference evidence="2 3" key="1">
    <citation type="submission" date="2018-03" db="EMBL/GenBank/DDBJ databases">
        <authorList>
            <person name="Guldener U."/>
        </authorList>
    </citation>
    <scope>NUCLEOTIDE SEQUENCE [LARGE SCALE GENOMIC DNA]</scope>
    <source>
        <strain evidence="2 3">NBRC100155</strain>
    </source>
</reference>
<sequence length="110" mass="12233">MVLCPVPQDIQTRDPASIKPQLSLPPKKGTFRNSGVRCLSVALDVHHHRAQLQNDSEGRLALSDARKEALTPHVSQKYMFGPGARHDDALRSTALSERPGSSQVWKQRKQ</sequence>
<feature type="region of interest" description="Disordered" evidence="1">
    <location>
        <begin position="1"/>
        <end position="29"/>
    </location>
</feature>
<evidence type="ECO:0000313" key="2">
    <source>
        <dbReference type="EMBL" id="SPO29642.1"/>
    </source>
</evidence>
<organism evidence="2 3">
    <name type="scientific">Ustilago trichophora</name>
    <dbReference type="NCBI Taxonomy" id="86804"/>
    <lineage>
        <taxon>Eukaryota</taxon>
        <taxon>Fungi</taxon>
        <taxon>Dikarya</taxon>
        <taxon>Basidiomycota</taxon>
        <taxon>Ustilaginomycotina</taxon>
        <taxon>Ustilaginomycetes</taxon>
        <taxon>Ustilaginales</taxon>
        <taxon>Ustilaginaceae</taxon>
        <taxon>Ustilago</taxon>
    </lineage>
</organism>
<protein>
    <submittedName>
        <fullName evidence="2">Uncharacterized protein</fullName>
    </submittedName>
</protein>
<dbReference type="AlphaFoldDB" id="A0A5C3EGW8"/>
<accession>A0A5C3EGW8</accession>
<dbReference type="Proteomes" id="UP000324022">
    <property type="component" value="Unassembled WGS sequence"/>
</dbReference>
<gene>
    <name evidence="2" type="ORF">UTRI_05464</name>
</gene>
<evidence type="ECO:0000313" key="3">
    <source>
        <dbReference type="Proteomes" id="UP000324022"/>
    </source>
</evidence>
<dbReference type="EMBL" id="OOIN01000029">
    <property type="protein sequence ID" value="SPO29642.1"/>
    <property type="molecule type" value="Genomic_DNA"/>
</dbReference>